<evidence type="ECO:0000256" key="1">
    <source>
        <dbReference type="ARBA" id="ARBA00004196"/>
    </source>
</evidence>
<dbReference type="GO" id="GO:0022857">
    <property type="term" value="F:transmembrane transporter activity"/>
    <property type="evidence" value="ECO:0007669"/>
    <property type="project" value="InterPro"/>
</dbReference>
<evidence type="ECO:0000313" key="9">
    <source>
        <dbReference type="Proteomes" id="UP000290657"/>
    </source>
</evidence>
<organism evidence="8 9">
    <name type="scientific">Candidatus Marinarcus aquaticus</name>
    <dbReference type="NCBI Taxonomy" id="2044504"/>
    <lineage>
        <taxon>Bacteria</taxon>
        <taxon>Pseudomonadati</taxon>
        <taxon>Campylobacterota</taxon>
        <taxon>Epsilonproteobacteria</taxon>
        <taxon>Campylobacterales</taxon>
        <taxon>Arcobacteraceae</taxon>
        <taxon>Candidatus Marinarcus</taxon>
    </lineage>
</organism>
<feature type="compositionally biased region" description="Basic and acidic residues" evidence="4">
    <location>
        <begin position="353"/>
        <end position="363"/>
    </location>
</feature>
<keyword evidence="3" id="KW-0175">Coiled coil</keyword>
<evidence type="ECO:0000256" key="2">
    <source>
        <dbReference type="ARBA" id="ARBA00009477"/>
    </source>
</evidence>
<dbReference type="RefSeq" id="WP_128996124.1">
    <property type="nucleotide sequence ID" value="NZ_PDKN01000004.1"/>
</dbReference>
<feature type="domain" description="YknX-like beta-barrel" evidence="7">
    <location>
        <begin position="248"/>
        <end position="318"/>
    </location>
</feature>
<dbReference type="GO" id="GO:0030313">
    <property type="term" value="C:cell envelope"/>
    <property type="evidence" value="ECO:0007669"/>
    <property type="project" value="UniProtKB-SubCell"/>
</dbReference>
<dbReference type="Pfam" id="PF25917">
    <property type="entry name" value="BSH_RND"/>
    <property type="match status" value="1"/>
</dbReference>
<feature type="domain" description="Multidrug resistance protein MdtA-like barrel-sandwich hybrid" evidence="6">
    <location>
        <begin position="76"/>
        <end position="234"/>
    </location>
</feature>
<dbReference type="InterPro" id="IPR058625">
    <property type="entry name" value="MdtA-like_BSH"/>
</dbReference>
<comment type="subcellular location">
    <subcellularLocation>
        <location evidence="1">Cell envelope</location>
    </subcellularLocation>
</comment>
<dbReference type="PANTHER" id="PTHR32347">
    <property type="entry name" value="EFFLUX SYSTEM COMPONENT YKNX-RELATED"/>
    <property type="match status" value="1"/>
</dbReference>
<dbReference type="AlphaFoldDB" id="A0A4Q0XTR9"/>
<dbReference type="InterPro" id="IPR006143">
    <property type="entry name" value="RND_pump_MFP"/>
</dbReference>
<reference evidence="8 9" key="1">
    <citation type="submission" date="2017-10" db="EMBL/GenBank/DDBJ databases">
        <title>Genomics of the genus Arcobacter.</title>
        <authorList>
            <person name="Perez-Cataluna A."/>
            <person name="Figueras M.J."/>
        </authorList>
    </citation>
    <scope>NUCLEOTIDE SEQUENCE [LARGE SCALE GENOMIC DNA]</scope>
    <source>
        <strain evidence="8 9">CECT 8987</strain>
    </source>
</reference>
<comment type="caution">
    <text evidence="8">The sequence shown here is derived from an EMBL/GenBank/DDBJ whole genome shotgun (WGS) entry which is preliminary data.</text>
</comment>
<sequence length="417" mass="46233">MDSNLQEQLNMYQQEGKKKKVTAKILVVLVLGLILALWFVLKNMNSNDEISYETQKVTQGDMQVTVMATGNLNPTNSVDIGIEVSGTIKEIYVDFNDQVTVGQILAKLDTTKLKAQVDSSKASLSIVKANLKESEVNVKNKKLFLNRTQKMFAQSKGKYPSQNDVDDAQFSYESAIASYEAAKARVMQAEYNLKTDEENLEKAVVKSSINGLVLNRAVEVGQTVAASMSTPILFTLAKDLSKMDLIVSIDEADVADIKEGLNVTFTVDAYPKENFKGKIKQVRFNPIEESGVITYETVALVENEKLLLRPGMTASAKIITKELKNTLLVPNSALRFKPTNMQESKSVSFVGPPKRDRPARKPKDLGKESFKFLYVLQNAEPKRIRVKVLETDGKMTSIQSKEIQAGDEVITSQKSAS</sequence>
<dbReference type="Gene3D" id="1.10.287.470">
    <property type="entry name" value="Helix hairpin bin"/>
    <property type="match status" value="1"/>
</dbReference>
<dbReference type="SUPFAM" id="SSF111369">
    <property type="entry name" value="HlyD-like secretion proteins"/>
    <property type="match status" value="1"/>
</dbReference>
<dbReference type="Proteomes" id="UP000290657">
    <property type="component" value="Unassembled WGS sequence"/>
</dbReference>
<dbReference type="OrthoDB" id="9784484at2"/>
<evidence type="ECO:0000256" key="3">
    <source>
        <dbReference type="ARBA" id="ARBA00023054"/>
    </source>
</evidence>
<evidence type="ECO:0000256" key="5">
    <source>
        <dbReference type="SAM" id="Phobius"/>
    </source>
</evidence>
<comment type="similarity">
    <text evidence="2">Belongs to the membrane fusion protein (MFP) (TC 8.A.1) family.</text>
</comment>
<keyword evidence="5" id="KW-0472">Membrane</keyword>
<keyword evidence="5" id="KW-1133">Transmembrane helix</keyword>
<keyword evidence="5" id="KW-0812">Transmembrane</keyword>
<dbReference type="Gene3D" id="2.40.50.100">
    <property type="match status" value="1"/>
</dbReference>
<dbReference type="PANTHER" id="PTHR32347:SF14">
    <property type="entry name" value="EFFLUX SYSTEM COMPONENT YKNX-RELATED"/>
    <property type="match status" value="1"/>
</dbReference>
<evidence type="ECO:0000313" key="8">
    <source>
        <dbReference type="EMBL" id="RXJ57553.1"/>
    </source>
</evidence>
<gene>
    <name evidence="8" type="ORF">CRV04_07005</name>
</gene>
<protein>
    <submittedName>
        <fullName evidence="8">Efflux transporter periplasmic adaptor subunit</fullName>
    </submittedName>
</protein>
<evidence type="ECO:0000259" key="6">
    <source>
        <dbReference type="Pfam" id="PF25917"/>
    </source>
</evidence>
<evidence type="ECO:0000256" key="4">
    <source>
        <dbReference type="SAM" id="MobiDB-lite"/>
    </source>
</evidence>
<proteinExistence type="inferred from homology"/>
<evidence type="ECO:0000259" key="7">
    <source>
        <dbReference type="Pfam" id="PF25990"/>
    </source>
</evidence>
<dbReference type="GO" id="GO:0016020">
    <property type="term" value="C:membrane"/>
    <property type="evidence" value="ECO:0007669"/>
    <property type="project" value="InterPro"/>
</dbReference>
<dbReference type="EMBL" id="PDKN01000004">
    <property type="protein sequence ID" value="RXJ57553.1"/>
    <property type="molecule type" value="Genomic_DNA"/>
</dbReference>
<feature type="transmembrane region" description="Helical" evidence="5">
    <location>
        <begin position="21"/>
        <end position="41"/>
    </location>
</feature>
<dbReference type="NCBIfam" id="TIGR01730">
    <property type="entry name" value="RND_mfp"/>
    <property type="match status" value="1"/>
</dbReference>
<keyword evidence="9" id="KW-1185">Reference proteome</keyword>
<dbReference type="Gene3D" id="2.40.30.170">
    <property type="match status" value="1"/>
</dbReference>
<name>A0A4Q0XTR9_9BACT</name>
<dbReference type="Pfam" id="PF25990">
    <property type="entry name" value="Beta-barrel_YknX"/>
    <property type="match status" value="1"/>
</dbReference>
<accession>A0A4Q0XTR9</accession>
<feature type="region of interest" description="Disordered" evidence="4">
    <location>
        <begin position="344"/>
        <end position="363"/>
    </location>
</feature>
<dbReference type="InterPro" id="IPR058636">
    <property type="entry name" value="Beta-barrel_YknX"/>
</dbReference>
<dbReference type="InterPro" id="IPR050465">
    <property type="entry name" value="UPF0194_transport"/>
</dbReference>